<keyword evidence="2" id="KW-1185">Reference proteome</keyword>
<sequence>MPERPLLVFDFDGVLVDGMAEYWWSARRAALALVAHSAAPAGSVAPAAWHLPEQAPPGFALLRPLIHKGWEMVLMAAELGRPDLDLDAALADYDTFLGAALRRWGWTTAQLQQALEGLRAEAIATDPDAWLALHRFYPGVEERLDRLAAEGADWAVLTTKGGAFASRLLAAAGLTPLALYGHEQGSKPSVLARLLAGHDPAERPLWFVEDRRPTLELVRRTPGLEAVRCYLVSWGYLGPGDGEGLAPLGIRWLEPAGFAAPLALWP</sequence>
<dbReference type="RefSeq" id="WP_323305750.1">
    <property type="nucleotide sequence ID" value="NZ_JAYGHX010000006.1"/>
</dbReference>
<accession>A0ABU5RVT1</accession>
<name>A0ABU5RVT1_9CYAN</name>
<comment type="caution">
    <text evidence="1">The sequence shown here is derived from an EMBL/GenBank/DDBJ whole genome shotgun (WGS) entry which is preliminary data.</text>
</comment>
<dbReference type="PANTHER" id="PTHR43434">
    <property type="entry name" value="PHOSPHOGLYCOLATE PHOSPHATASE"/>
    <property type="match status" value="1"/>
</dbReference>
<dbReference type="GO" id="GO:0016787">
    <property type="term" value="F:hydrolase activity"/>
    <property type="evidence" value="ECO:0007669"/>
    <property type="project" value="UniProtKB-KW"/>
</dbReference>
<dbReference type="Proteomes" id="UP001304461">
    <property type="component" value="Unassembled WGS sequence"/>
</dbReference>
<dbReference type="InterPro" id="IPR050155">
    <property type="entry name" value="HAD-like_hydrolase_sf"/>
</dbReference>
<evidence type="ECO:0000313" key="2">
    <source>
        <dbReference type="Proteomes" id="UP001304461"/>
    </source>
</evidence>
<dbReference type="Pfam" id="PF00702">
    <property type="entry name" value="Hydrolase"/>
    <property type="match status" value="1"/>
</dbReference>
<gene>
    <name evidence="1" type="ORF">VB738_10885</name>
</gene>
<organism evidence="1 2">
    <name type="scientific">Cyanobium gracile UHCC 0139</name>
    <dbReference type="NCBI Taxonomy" id="3110308"/>
    <lineage>
        <taxon>Bacteria</taxon>
        <taxon>Bacillati</taxon>
        <taxon>Cyanobacteriota</taxon>
        <taxon>Cyanophyceae</taxon>
        <taxon>Synechococcales</taxon>
        <taxon>Prochlorococcaceae</taxon>
        <taxon>Cyanobium</taxon>
    </lineage>
</organism>
<dbReference type="InterPro" id="IPR023214">
    <property type="entry name" value="HAD_sf"/>
</dbReference>
<dbReference type="PANTHER" id="PTHR43434:SF21">
    <property type="entry name" value="SLL0295 PROTEIN"/>
    <property type="match status" value="1"/>
</dbReference>
<dbReference type="InterPro" id="IPR036412">
    <property type="entry name" value="HAD-like_sf"/>
</dbReference>
<dbReference type="SUPFAM" id="SSF56784">
    <property type="entry name" value="HAD-like"/>
    <property type="match status" value="1"/>
</dbReference>
<evidence type="ECO:0000313" key="1">
    <source>
        <dbReference type="EMBL" id="MEA5391760.1"/>
    </source>
</evidence>
<dbReference type="EMBL" id="JAYGHX010000006">
    <property type="protein sequence ID" value="MEA5391760.1"/>
    <property type="molecule type" value="Genomic_DNA"/>
</dbReference>
<proteinExistence type="predicted"/>
<reference evidence="1 2" key="1">
    <citation type="submission" date="2023-12" db="EMBL/GenBank/DDBJ databases">
        <title>Baltic Sea Cyanobacteria.</title>
        <authorList>
            <person name="Delbaje E."/>
            <person name="Fewer D.P."/>
            <person name="Shishido T.K."/>
        </authorList>
    </citation>
    <scope>NUCLEOTIDE SEQUENCE [LARGE SCALE GENOMIC DNA]</scope>
    <source>
        <strain evidence="1 2">UHCC 0139</strain>
    </source>
</reference>
<protein>
    <submittedName>
        <fullName evidence="1">HAD family hydrolase</fullName>
    </submittedName>
</protein>
<keyword evidence="1" id="KW-0378">Hydrolase</keyword>
<dbReference type="Gene3D" id="3.40.50.1000">
    <property type="entry name" value="HAD superfamily/HAD-like"/>
    <property type="match status" value="1"/>
</dbReference>